<organism evidence="2 3">
    <name type="scientific">Ornithorhynchus anatinus</name>
    <name type="common">Duckbill platypus</name>
    <dbReference type="NCBI Taxonomy" id="9258"/>
    <lineage>
        <taxon>Eukaryota</taxon>
        <taxon>Metazoa</taxon>
        <taxon>Chordata</taxon>
        <taxon>Craniata</taxon>
        <taxon>Vertebrata</taxon>
        <taxon>Euteleostomi</taxon>
        <taxon>Mammalia</taxon>
        <taxon>Monotremata</taxon>
        <taxon>Ornithorhynchidae</taxon>
        <taxon>Ornithorhynchus</taxon>
    </lineage>
</organism>
<reference evidence="2 3" key="1">
    <citation type="journal article" date="2008" name="Nature">
        <title>Genome analysis of the platypus reveals unique signatures of evolution.</title>
        <authorList>
            <person name="Warren W.C."/>
            <person name="Hillier L.W."/>
            <person name="Marshall Graves J.A."/>
            <person name="Birney E."/>
            <person name="Ponting C.P."/>
            <person name="Grutzner F."/>
            <person name="Belov K."/>
            <person name="Miller W."/>
            <person name="Clarke L."/>
            <person name="Chinwalla A.T."/>
            <person name="Yang S.P."/>
            <person name="Heger A."/>
            <person name="Locke D.P."/>
            <person name="Miethke P."/>
            <person name="Waters P.D."/>
            <person name="Veyrunes F."/>
            <person name="Fulton L."/>
            <person name="Fulton B."/>
            <person name="Graves T."/>
            <person name="Wallis J."/>
            <person name="Puente X.S."/>
            <person name="Lopez-Otin C."/>
            <person name="Ordonez G.R."/>
            <person name="Eichler E.E."/>
            <person name="Chen L."/>
            <person name="Cheng Z."/>
            <person name="Deakin J.E."/>
            <person name="Alsop A."/>
            <person name="Thompson K."/>
            <person name="Kirby P."/>
            <person name="Papenfuss A.T."/>
            <person name="Wakefield M.J."/>
            <person name="Olender T."/>
            <person name="Lancet D."/>
            <person name="Huttley G.A."/>
            <person name="Smit A.F."/>
            <person name="Pask A."/>
            <person name="Temple-Smith P."/>
            <person name="Batzer M.A."/>
            <person name="Walker J.A."/>
            <person name="Konkel M.K."/>
            <person name="Harris R.S."/>
            <person name="Whittington C.M."/>
            <person name="Wong E.S."/>
            <person name="Gemmell N.J."/>
            <person name="Buschiazzo E."/>
            <person name="Vargas Jentzsch I.M."/>
            <person name="Merkel A."/>
            <person name="Schmitz J."/>
            <person name="Zemann A."/>
            <person name="Churakov G."/>
            <person name="Kriegs J.O."/>
            <person name="Brosius J."/>
            <person name="Murchison E.P."/>
            <person name="Sachidanandam R."/>
            <person name="Smith C."/>
            <person name="Hannon G.J."/>
            <person name="Tsend-Ayush E."/>
            <person name="McMillan D."/>
            <person name="Attenborough R."/>
            <person name="Rens W."/>
            <person name="Ferguson-Smith M."/>
            <person name="Lefevre C.M."/>
            <person name="Sharp J.A."/>
            <person name="Nicholas K.R."/>
            <person name="Ray D.A."/>
            <person name="Kube M."/>
            <person name="Reinhardt R."/>
            <person name="Pringle T.H."/>
            <person name="Taylor J."/>
            <person name="Jones R.C."/>
            <person name="Nixon B."/>
            <person name="Dacheux J.L."/>
            <person name="Niwa H."/>
            <person name="Sekita Y."/>
            <person name="Huang X."/>
            <person name="Stark A."/>
            <person name="Kheradpour P."/>
            <person name="Kellis M."/>
            <person name="Flicek P."/>
            <person name="Chen Y."/>
            <person name="Webber C."/>
            <person name="Hardison R."/>
            <person name="Nelson J."/>
            <person name="Hallsworth-Pepin K."/>
            <person name="Delehaunty K."/>
            <person name="Markovic C."/>
            <person name="Minx P."/>
            <person name="Feng Y."/>
            <person name="Kremitzki C."/>
            <person name="Mitreva M."/>
            <person name="Glasscock J."/>
            <person name="Wylie T."/>
            <person name="Wohldmann P."/>
            <person name="Thiru P."/>
            <person name="Nhan M.N."/>
            <person name="Pohl C.S."/>
            <person name="Smith S.M."/>
            <person name="Hou S."/>
            <person name="Nefedov M."/>
            <person name="de Jong P.J."/>
            <person name="Renfree M.B."/>
            <person name="Mardis E.R."/>
            <person name="Wilson R.K."/>
        </authorList>
    </citation>
    <scope>NUCLEOTIDE SEQUENCE [LARGE SCALE GENOMIC DNA]</scope>
    <source>
        <strain evidence="2 3">Glennie</strain>
    </source>
</reference>
<evidence type="ECO:0000313" key="2">
    <source>
        <dbReference type="Ensembl" id="ENSOANP00000025886.2"/>
    </source>
</evidence>
<dbReference type="GeneTree" id="ENSGT00940000156191"/>
<evidence type="ECO:0000313" key="3">
    <source>
        <dbReference type="Proteomes" id="UP000002279"/>
    </source>
</evidence>
<dbReference type="AlphaFoldDB" id="F7BLC6"/>
<dbReference type="Proteomes" id="UP000002279">
    <property type="component" value="Chromosome 3"/>
</dbReference>
<evidence type="ECO:0008006" key="4">
    <source>
        <dbReference type="Google" id="ProtNLM"/>
    </source>
</evidence>
<keyword evidence="3" id="KW-1185">Reference proteome</keyword>
<reference evidence="2" key="3">
    <citation type="submission" date="2025-09" db="UniProtKB">
        <authorList>
            <consortium name="Ensembl"/>
        </authorList>
    </citation>
    <scope>IDENTIFICATION</scope>
    <source>
        <strain evidence="2">Glennie</strain>
    </source>
</reference>
<name>F7BLC6_ORNAN</name>
<dbReference type="InterPro" id="IPR010736">
    <property type="entry name" value="SHIPPO-rpt"/>
</dbReference>
<evidence type="ECO:0000256" key="1">
    <source>
        <dbReference type="SAM" id="MobiDB-lite"/>
    </source>
</evidence>
<feature type="region of interest" description="Disordered" evidence="1">
    <location>
        <begin position="181"/>
        <end position="223"/>
    </location>
</feature>
<dbReference type="eggNOG" id="ENOG502QUIJ">
    <property type="taxonomic scope" value="Eukaryota"/>
</dbReference>
<reference evidence="2" key="2">
    <citation type="submission" date="2025-08" db="UniProtKB">
        <authorList>
            <consortium name="Ensembl"/>
        </authorList>
    </citation>
    <scope>IDENTIFICATION</scope>
    <source>
        <strain evidence="2">Glennie</strain>
    </source>
</reference>
<dbReference type="Ensembl" id="ENSOANT00000029690.3">
    <property type="protein sequence ID" value="ENSOANP00000025886.2"/>
    <property type="gene ID" value="ENSOANG00000020367.3"/>
</dbReference>
<dbReference type="Bgee" id="ENSOANG00000020367">
    <property type="expression patterns" value="Expressed in testis"/>
</dbReference>
<dbReference type="PANTHER" id="PTHR21580">
    <property type="entry name" value="SHIPPO-1-RELATED"/>
    <property type="match status" value="1"/>
</dbReference>
<dbReference type="OMA" id="RAPKYSM"/>
<sequence length="284" mass="30724">MALYTSPGPKYMIQGATGFWKHHPGKDRAPAYSFRGAPMPLAKISSPGPYYIQPNIQKTGKVLSPAYSMCKRYEAKTTVTPGPGDYYAERANRYVFKCPPSQTIALRGKSFQVDNTPGPAAYVLPSVNGPRAISKSSRPCYSITGKSQLGGFADDLAKTPGPAAYRMTELDLFKNRAPGFSITTRNVPPGDKSQKPGPGTYTLGRVRKRGQEERGTRGVGEGREGQPLWALGLLAWGSLSGSEVNSRIQREVISAHDSAVQLILGLRIPQTSVSVLNQSVSDIY</sequence>
<dbReference type="InterPro" id="IPR051291">
    <property type="entry name" value="CIMAP"/>
</dbReference>
<proteinExistence type="predicted"/>
<dbReference type="GO" id="GO:0005856">
    <property type="term" value="C:cytoskeleton"/>
    <property type="evidence" value="ECO:0000318"/>
    <property type="project" value="GO_Central"/>
</dbReference>
<dbReference type="InParanoid" id="F7BLC6"/>
<protein>
    <recommendedName>
        <fullName evidence="4">Outer dense fiber of sperm tails 3</fullName>
    </recommendedName>
</protein>
<dbReference type="PANTHER" id="PTHR21580:SF23">
    <property type="entry name" value="OUTER DENSE FIBER PROTEIN 3"/>
    <property type="match status" value="1"/>
</dbReference>
<dbReference type="HOGENOM" id="CLU_088282_0_0_1"/>
<accession>F7BLC6</accession>
<feature type="compositionally biased region" description="Basic and acidic residues" evidence="1">
    <location>
        <begin position="209"/>
        <end position="223"/>
    </location>
</feature>
<dbReference type="Pfam" id="PF07004">
    <property type="entry name" value="SHIPPO-rpt"/>
    <property type="match status" value="3"/>
</dbReference>
<dbReference type="FunCoup" id="F7BLC6">
    <property type="interactions" value="3"/>
</dbReference>